<gene>
    <name evidence="1" type="ORF">EKE94_16015</name>
</gene>
<comment type="caution">
    <text evidence="1">The sequence shown here is derived from an EMBL/GenBank/DDBJ whole genome shotgun (WGS) entry which is preliminary data.</text>
</comment>
<dbReference type="OrthoDB" id="7815691at2"/>
<reference evidence="1 2" key="1">
    <citation type="submission" date="2018-11" db="EMBL/GenBank/DDBJ databases">
        <title>Mesobaculum littorinae gen. nov., sp. nov., isolated from Littorina scabra that represents a novel genus of the order Rhodobacteraceae.</title>
        <authorList>
            <person name="Li F."/>
        </authorList>
    </citation>
    <scope>NUCLEOTIDE SEQUENCE [LARGE SCALE GENOMIC DNA]</scope>
    <source>
        <strain evidence="1 2">M0103</strain>
    </source>
</reference>
<keyword evidence="2" id="KW-1185">Reference proteome</keyword>
<dbReference type="RefSeq" id="WP_127907645.1">
    <property type="nucleotide sequence ID" value="NZ_RQXX01000007.1"/>
</dbReference>
<accession>A0A438ADT7</accession>
<dbReference type="Proteomes" id="UP000285908">
    <property type="component" value="Unassembled WGS sequence"/>
</dbReference>
<sequence>MTATDNLAYLLDAGDVASVRPDWPELMNLAICLDAGGGCELVVFHHDETPRILEKIAAVFGRAPGSFAVSPEVEGYPTRRILFSEERKLFGLVAEADRLTEAALDYAINYRFAREEGLDPDALTGLDPDRARRLIDEFAIHGPKVHEPDAAPRADLGWGPAGVPVGYYRADPGMQPECDFLTGRLFAQGGRIRLVLEDDDSAATDLPLLVQEVAFRDDFTRFVIPRGSFGPDWQPGDPATLDMPAELFPEQLAGRFRRRVHAGHLTVTAGGIFVTPGRTLEAAPATAATTTEPPRKRRKIIAPF</sequence>
<dbReference type="AlphaFoldDB" id="A0A438ADT7"/>
<dbReference type="EMBL" id="RQXX01000007">
    <property type="protein sequence ID" value="RVV96851.1"/>
    <property type="molecule type" value="Genomic_DNA"/>
</dbReference>
<organism evidence="1 2">
    <name type="scientific">Mesobaculum littorinae</name>
    <dbReference type="NCBI Taxonomy" id="2486419"/>
    <lineage>
        <taxon>Bacteria</taxon>
        <taxon>Pseudomonadati</taxon>
        <taxon>Pseudomonadota</taxon>
        <taxon>Alphaproteobacteria</taxon>
        <taxon>Rhodobacterales</taxon>
        <taxon>Roseobacteraceae</taxon>
        <taxon>Mesobaculum</taxon>
    </lineage>
</organism>
<evidence type="ECO:0000313" key="1">
    <source>
        <dbReference type="EMBL" id="RVV96851.1"/>
    </source>
</evidence>
<protein>
    <submittedName>
        <fullName evidence="1">Uncharacterized protein</fullName>
    </submittedName>
</protein>
<proteinExistence type="predicted"/>
<evidence type="ECO:0000313" key="2">
    <source>
        <dbReference type="Proteomes" id="UP000285908"/>
    </source>
</evidence>
<name>A0A438ADT7_9RHOB</name>